<proteinExistence type="predicted"/>
<sequence length="33" mass="3628">MTNPPSTTPTPDEESDTQVVRLDIVDLAEPDDE</sequence>
<reference evidence="2 3" key="2">
    <citation type="journal article" date="2016" name="Genome Announc.">
        <title>Complete Genome Sequence of the Highly Virulent Aeromonas schubertii Strain WL1483, Isolated from Diseased Snakehead Fish (Channa argus) in China.</title>
        <authorList>
            <person name="Liu L."/>
            <person name="Li N."/>
            <person name="Zhang D."/>
            <person name="Fu X."/>
            <person name="Shi C."/>
            <person name="Lin Q."/>
            <person name="Hao G."/>
        </authorList>
    </citation>
    <scope>NUCLEOTIDE SEQUENCE [LARGE SCALE GENOMIC DNA]</scope>
    <source>
        <strain evidence="2 3">WL1483</strain>
    </source>
</reference>
<organism evidence="2 3">
    <name type="scientific">Aeromonas schubertii</name>
    <dbReference type="NCBI Taxonomy" id="652"/>
    <lineage>
        <taxon>Bacteria</taxon>
        <taxon>Pseudomonadati</taxon>
        <taxon>Pseudomonadota</taxon>
        <taxon>Gammaproteobacteria</taxon>
        <taxon>Aeromonadales</taxon>
        <taxon>Aeromonadaceae</taxon>
        <taxon>Aeromonas</taxon>
    </lineage>
</organism>
<feature type="region of interest" description="Disordered" evidence="1">
    <location>
        <begin position="1"/>
        <end position="33"/>
    </location>
</feature>
<evidence type="ECO:0000313" key="2">
    <source>
        <dbReference type="EMBL" id="ALP39942.1"/>
    </source>
</evidence>
<evidence type="ECO:0000313" key="3">
    <source>
        <dbReference type="Proteomes" id="UP000058114"/>
    </source>
</evidence>
<dbReference type="EMBL" id="CP013067">
    <property type="protein sequence ID" value="ALP39942.1"/>
    <property type="molecule type" value="Genomic_DNA"/>
</dbReference>
<evidence type="ECO:0000256" key="1">
    <source>
        <dbReference type="SAM" id="MobiDB-lite"/>
    </source>
</evidence>
<accession>A0A0S2SE15</accession>
<protein>
    <submittedName>
        <fullName evidence="2">Uncharacterized protein</fullName>
    </submittedName>
</protein>
<gene>
    <name evidence="2" type="ORF">WL1483_523</name>
</gene>
<dbReference type="Proteomes" id="UP000058114">
    <property type="component" value="Chromosome"/>
</dbReference>
<dbReference type="AlphaFoldDB" id="A0A0S2SE15"/>
<reference evidence="3" key="1">
    <citation type="submission" date="2015-10" db="EMBL/GenBank/DDBJ databases">
        <title>Complete Genome Sequence of Aeromonas schubertii strain WL1483.</title>
        <authorList>
            <person name="Liu L."/>
        </authorList>
    </citation>
    <scope>NUCLEOTIDE SEQUENCE [LARGE SCALE GENOMIC DNA]</scope>
    <source>
        <strain evidence="3">WL1483</strain>
    </source>
</reference>
<dbReference type="KEGG" id="asr:WL1483_523"/>
<name>A0A0S2SE15_9GAMM</name>
<dbReference type="PATRIC" id="fig|652.5.peg.1668"/>